<gene>
    <name evidence="10" type="ORF">FHD67_10670</name>
</gene>
<dbReference type="InterPro" id="IPR003593">
    <property type="entry name" value="AAA+_ATPase"/>
</dbReference>
<keyword evidence="4" id="KW-0238">DNA-binding</keyword>
<dbReference type="Gene3D" id="3.40.50.300">
    <property type="entry name" value="P-loop containing nucleotide triphosphate hydrolases"/>
    <property type="match status" value="1"/>
</dbReference>
<dbReference type="InterPro" id="IPR013767">
    <property type="entry name" value="PAS_fold"/>
</dbReference>
<name>A0A5C4R6T0_9RHOB</name>
<keyword evidence="2" id="KW-0067">ATP-binding</keyword>
<keyword evidence="11" id="KW-1185">Reference proteome</keyword>
<dbReference type="PROSITE" id="PS00688">
    <property type="entry name" value="SIGMA54_INTERACT_3"/>
    <property type="match status" value="1"/>
</dbReference>
<evidence type="ECO:0000256" key="3">
    <source>
        <dbReference type="ARBA" id="ARBA00023015"/>
    </source>
</evidence>
<accession>A0A5C4R6T0</accession>
<dbReference type="NCBIfam" id="TIGR00229">
    <property type="entry name" value="sensory_box"/>
    <property type="match status" value="1"/>
</dbReference>
<evidence type="ECO:0000259" key="9">
    <source>
        <dbReference type="PROSITE" id="PS50113"/>
    </source>
</evidence>
<dbReference type="Gene3D" id="1.10.10.60">
    <property type="entry name" value="Homeodomain-like"/>
    <property type="match status" value="1"/>
</dbReference>
<evidence type="ECO:0000313" key="10">
    <source>
        <dbReference type="EMBL" id="TNH39381.1"/>
    </source>
</evidence>
<dbReference type="CDD" id="cd00130">
    <property type="entry name" value="PAS"/>
    <property type="match status" value="1"/>
</dbReference>
<dbReference type="InterPro" id="IPR027417">
    <property type="entry name" value="P-loop_NTPase"/>
</dbReference>
<dbReference type="GO" id="GO:0005524">
    <property type="term" value="F:ATP binding"/>
    <property type="evidence" value="ECO:0007669"/>
    <property type="project" value="UniProtKB-KW"/>
</dbReference>
<dbReference type="CDD" id="cd00009">
    <property type="entry name" value="AAA"/>
    <property type="match status" value="1"/>
</dbReference>
<proteinExistence type="predicted"/>
<dbReference type="InterPro" id="IPR035965">
    <property type="entry name" value="PAS-like_dom_sf"/>
</dbReference>
<dbReference type="PANTHER" id="PTHR32071">
    <property type="entry name" value="TRANSCRIPTIONAL REGULATORY PROTEIN"/>
    <property type="match status" value="1"/>
</dbReference>
<feature type="domain" description="PAS" evidence="8">
    <location>
        <begin position="140"/>
        <end position="192"/>
    </location>
</feature>
<sequence>MCQRPDSPLSVAAPVAILDLASDRLTSANEAARRLLCLQSLPHPFAPHLGDALPRFLVFLDEISHRGSAWTREIAVADSNGRPLRLEIRASLDKGTPGLLTMILLDLDELDQRAEATEAQRNFRNGLGEWKRAQTFFSDLERQNQLILNAAGEGIYGVNAEGKTTFLNRAAQEMLGWTAADLLGRDIHSMIHHHHLDGRSYPEHDCPIYRSFRFEQVHRIEDEVFWRRDGKPIRVEYVSTPIYDQKVLAGAVVIFRDITERYENERRLREALAEVAALRDRLEQENAYLQETITSERAHHEIIGASGAVQQILTRIALVAPTEAPVTITGEPGTGKSLVATAIHTASRRSRRALIHLKCSAHAPEALEIELFGHIRSHALGTQRDRPGKLELAHGGTLFLEDLAELPLDLQGRILAALQAGEVTRLGDARARPLDARVVVALSRPVEAEVAAGRLRADLALFLNVFPLPCPPLRDRRDDIPLLVDHLLAVTCRRMNRQRPVVTTRVMQRLMAYDWPGNVRELRNVIERAVILTAGGKLVLDLGAPVPVSGPNNLVRTEAEMQQAIRQNLIAALREAQGRVSGPLGAAALLGLPPTTLASRMQKLDIKDHDWA</sequence>
<dbReference type="PROSITE" id="PS50112">
    <property type="entry name" value="PAS"/>
    <property type="match status" value="1"/>
</dbReference>
<reference evidence="10 11" key="1">
    <citation type="submission" date="2019-06" db="EMBL/GenBank/DDBJ databases">
        <authorList>
            <person name="Li J."/>
        </authorList>
    </citation>
    <scope>NUCLEOTIDE SEQUENCE [LARGE SCALE GENOMIC DNA]</scope>
    <source>
        <strain evidence="10 11">CGMCC 1.8012</strain>
    </source>
</reference>
<feature type="domain" description="Sigma-54 factor interaction" evidence="7">
    <location>
        <begin position="302"/>
        <end position="531"/>
    </location>
</feature>
<evidence type="ECO:0000259" key="8">
    <source>
        <dbReference type="PROSITE" id="PS50112"/>
    </source>
</evidence>
<dbReference type="RefSeq" id="WP_139598685.1">
    <property type="nucleotide sequence ID" value="NZ_VDDC01000016.1"/>
</dbReference>
<dbReference type="PANTHER" id="PTHR32071:SF117">
    <property type="entry name" value="PTS-DEPENDENT DIHYDROXYACETONE KINASE OPERON REGULATORY PROTEIN-RELATED"/>
    <property type="match status" value="1"/>
</dbReference>
<dbReference type="Gene3D" id="1.10.8.60">
    <property type="match status" value="1"/>
</dbReference>
<protein>
    <submittedName>
        <fullName evidence="10">PAS domain S-box protein</fullName>
    </submittedName>
</protein>
<evidence type="ECO:0000259" key="7">
    <source>
        <dbReference type="PROSITE" id="PS50045"/>
    </source>
</evidence>
<dbReference type="Pfam" id="PF00989">
    <property type="entry name" value="PAS"/>
    <property type="match status" value="1"/>
</dbReference>
<dbReference type="SMART" id="SM00382">
    <property type="entry name" value="AAA"/>
    <property type="match status" value="1"/>
</dbReference>
<dbReference type="InterPro" id="IPR000700">
    <property type="entry name" value="PAS-assoc_C"/>
</dbReference>
<dbReference type="SMART" id="SM00091">
    <property type="entry name" value="PAS"/>
    <property type="match status" value="1"/>
</dbReference>
<keyword evidence="3" id="KW-0805">Transcription regulation</keyword>
<keyword evidence="6" id="KW-0175">Coiled coil</keyword>
<dbReference type="GO" id="GO:0003677">
    <property type="term" value="F:DNA binding"/>
    <property type="evidence" value="ECO:0007669"/>
    <property type="project" value="UniProtKB-KW"/>
</dbReference>
<dbReference type="InterPro" id="IPR002078">
    <property type="entry name" value="Sigma_54_int"/>
</dbReference>
<dbReference type="SUPFAM" id="SSF52540">
    <property type="entry name" value="P-loop containing nucleoside triphosphate hydrolases"/>
    <property type="match status" value="1"/>
</dbReference>
<dbReference type="Proteomes" id="UP000304880">
    <property type="component" value="Unassembled WGS sequence"/>
</dbReference>
<comment type="caution">
    <text evidence="10">The sequence shown here is derived from an EMBL/GenBank/DDBJ whole genome shotgun (WGS) entry which is preliminary data.</text>
</comment>
<dbReference type="AlphaFoldDB" id="A0A5C4R6T0"/>
<dbReference type="Gene3D" id="3.30.450.20">
    <property type="entry name" value="PAS domain"/>
    <property type="match status" value="1"/>
</dbReference>
<feature type="coiled-coil region" evidence="6">
    <location>
        <begin position="265"/>
        <end position="292"/>
    </location>
</feature>
<dbReference type="Pfam" id="PF25601">
    <property type="entry name" value="AAA_lid_14"/>
    <property type="match status" value="1"/>
</dbReference>
<dbReference type="InterPro" id="IPR025944">
    <property type="entry name" value="Sigma_54_int_dom_CS"/>
</dbReference>
<evidence type="ECO:0000256" key="2">
    <source>
        <dbReference type="ARBA" id="ARBA00022840"/>
    </source>
</evidence>
<dbReference type="EMBL" id="VDDC01000016">
    <property type="protein sequence ID" value="TNH39381.1"/>
    <property type="molecule type" value="Genomic_DNA"/>
</dbReference>
<dbReference type="SUPFAM" id="SSF55785">
    <property type="entry name" value="PYP-like sensor domain (PAS domain)"/>
    <property type="match status" value="1"/>
</dbReference>
<evidence type="ECO:0000256" key="1">
    <source>
        <dbReference type="ARBA" id="ARBA00022741"/>
    </source>
</evidence>
<evidence type="ECO:0000256" key="4">
    <source>
        <dbReference type="ARBA" id="ARBA00023125"/>
    </source>
</evidence>
<keyword evidence="1" id="KW-0547">Nucleotide-binding</keyword>
<dbReference type="InterPro" id="IPR000014">
    <property type="entry name" value="PAS"/>
</dbReference>
<dbReference type="Pfam" id="PF00158">
    <property type="entry name" value="Sigma54_activat"/>
    <property type="match status" value="1"/>
</dbReference>
<keyword evidence="5" id="KW-0804">Transcription</keyword>
<organism evidence="10 11">
    <name type="scientific">Paracoccus haeundaensis</name>
    <dbReference type="NCBI Taxonomy" id="225362"/>
    <lineage>
        <taxon>Bacteria</taxon>
        <taxon>Pseudomonadati</taxon>
        <taxon>Pseudomonadota</taxon>
        <taxon>Alphaproteobacteria</taxon>
        <taxon>Rhodobacterales</taxon>
        <taxon>Paracoccaceae</taxon>
        <taxon>Paracoccus</taxon>
    </lineage>
</organism>
<dbReference type="PROSITE" id="PS50045">
    <property type="entry name" value="SIGMA54_INTERACT_4"/>
    <property type="match status" value="1"/>
</dbReference>
<evidence type="ECO:0000256" key="5">
    <source>
        <dbReference type="ARBA" id="ARBA00023163"/>
    </source>
</evidence>
<dbReference type="GO" id="GO:0006355">
    <property type="term" value="P:regulation of DNA-templated transcription"/>
    <property type="evidence" value="ECO:0007669"/>
    <property type="project" value="InterPro"/>
</dbReference>
<dbReference type="InterPro" id="IPR058031">
    <property type="entry name" value="AAA_lid_NorR"/>
</dbReference>
<feature type="domain" description="PAC" evidence="9">
    <location>
        <begin position="218"/>
        <end position="270"/>
    </location>
</feature>
<evidence type="ECO:0000256" key="6">
    <source>
        <dbReference type="SAM" id="Coils"/>
    </source>
</evidence>
<dbReference type="PROSITE" id="PS50113">
    <property type="entry name" value="PAC"/>
    <property type="match status" value="1"/>
</dbReference>
<evidence type="ECO:0000313" key="11">
    <source>
        <dbReference type="Proteomes" id="UP000304880"/>
    </source>
</evidence>